<dbReference type="Gene3D" id="3.30.70.60">
    <property type="match status" value="1"/>
</dbReference>
<keyword evidence="1" id="KW-1133">Transmembrane helix</keyword>
<keyword evidence="1" id="KW-0812">Transmembrane</keyword>
<dbReference type="GO" id="GO:0043107">
    <property type="term" value="P:type IV pilus-dependent motility"/>
    <property type="evidence" value="ECO:0007669"/>
    <property type="project" value="InterPro"/>
</dbReference>
<dbReference type="EMBL" id="MHSW01000002">
    <property type="protein sequence ID" value="OHA52959.1"/>
    <property type="molecule type" value="Genomic_DNA"/>
</dbReference>
<accession>A0A1G2PYV9</accession>
<dbReference type="Proteomes" id="UP000176951">
    <property type="component" value="Unassembled WGS sequence"/>
</dbReference>
<name>A0A1G2PYV9_9BACT</name>
<reference evidence="2 3" key="1">
    <citation type="journal article" date="2016" name="Nat. Commun.">
        <title>Thousands of microbial genomes shed light on interconnected biogeochemical processes in an aquifer system.</title>
        <authorList>
            <person name="Anantharaman K."/>
            <person name="Brown C.T."/>
            <person name="Hug L.A."/>
            <person name="Sharon I."/>
            <person name="Castelle C.J."/>
            <person name="Probst A.J."/>
            <person name="Thomas B.C."/>
            <person name="Singh A."/>
            <person name="Wilkins M.J."/>
            <person name="Karaoz U."/>
            <person name="Brodie E.L."/>
            <person name="Williams K.H."/>
            <person name="Hubbard S.S."/>
            <person name="Banfield J.F."/>
        </authorList>
    </citation>
    <scope>NUCLEOTIDE SEQUENCE [LARGE SCALE GENOMIC DNA]</scope>
</reference>
<dbReference type="InterPro" id="IPR014717">
    <property type="entry name" value="Transl_elong_EF1B/ribsomal_bS6"/>
</dbReference>
<keyword evidence="1" id="KW-0472">Membrane</keyword>
<organism evidence="2 3">
    <name type="scientific">Candidatus Terrybacteria bacterium RIFCSPLOWO2_01_FULL_40_23</name>
    <dbReference type="NCBI Taxonomy" id="1802366"/>
    <lineage>
        <taxon>Bacteria</taxon>
        <taxon>Candidatus Terryibacteriota</taxon>
    </lineage>
</organism>
<gene>
    <name evidence="2" type="ORF">A3A97_04105</name>
</gene>
<feature type="transmembrane region" description="Helical" evidence="1">
    <location>
        <begin position="12"/>
        <end position="34"/>
    </location>
</feature>
<sequence>MTKETLLLSIKNLTPFLIARFIALFVFILLIFFIRSQIVNSTQKTALILNNISTQTNIINQAAELKQQYNNYYPLLLKIQALLPGQDNLPDFVSDVEAAGKRAGMDFTTIKFVGEPLPSSTSISAKEIAIVLNAGGTGVKFTDLFKELASIPYFMNLSAINIDAQGGIDGTALLQANGTLFLK</sequence>
<dbReference type="AlphaFoldDB" id="A0A1G2PYV9"/>
<evidence type="ECO:0000313" key="3">
    <source>
        <dbReference type="Proteomes" id="UP000176951"/>
    </source>
</evidence>
<proteinExistence type="predicted"/>
<comment type="caution">
    <text evidence="2">The sequence shown here is derived from an EMBL/GenBank/DDBJ whole genome shotgun (WGS) entry which is preliminary data.</text>
</comment>
<protein>
    <recommendedName>
        <fullName evidence="4">Type 4 fimbrial biogenesis protein PilO</fullName>
    </recommendedName>
</protein>
<dbReference type="GO" id="GO:0043683">
    <property type="term" value="P:type IV pilus assembly"/>
    <property type="evidence" value="ECO:0007669"/>
    <property type="project" value="InterPro"/>
</dbReference>
<evidence type="ECO:0000313" key="2">
    <source>
        <dbReference type="EMBL" id="OHA52959.1"/>
    </source>
</evidence>
<dbReference type="InterPro" id="IPR007445">
    <property type="entry name" value="PilO"/>
</dbReference>
<evidence type="ECO:0000256" key="1">
    <source>
        <dbReference type="SAM" id="Phobius"/>
    </source>
</evidence>
<evidence type="ECO:0008006" key="4">
    <source>
        <dbReference type="Google" id="ProtNLM"/>
    </source>
</evidence>
<dbReference type="Pfam" id="PF04350">
    <property type="entry name" value="PilO"/>
    <property type="match status" value="1"/>
</dbReference>